<evidence type="ECO:0000313" key="2">
    <source>
        <dbReference type="EMBL" id="TID21538.1"/>
    </source>
</evidence>
<feature type="compositionally biased region" description="Polar residues" evidence="1">
    <location>
        <begin position="85"/>
        <end position="115"/>
    </location>
</feature>
<comment type="caution">
    <text evidence="2">The sequence shown here is derived from an EMBL/GenBank/DDBJ whole genome shotgun (WGS) entry which is preliminary data.</text>
</comment>
<protein>
    <submittedName>
        <fullName evidence="2">Uncharacterized protein</fullName>
    </submittedName>
</protein>
<feature type="region of interest" description="Disordered" evidence="1">
    <location>
        <begin position="48"/>
        <end position="115"/>
    </location>
</feature>
<dbReference type="Proteomes" id="UP000298493">
    <property type="component" value="Unassembled WGS sequence"/>
</dbReference>
<proteinExistence type="predicted"/>
<accession>A0A4Z1NZ44</accession>
<organism evidence="2 3">
    <name type="scientific">Venturia nashicola</name>
    <dbReference type="NCBI Taxonomy" id="86259"/>
    <lineage>
        <taxon>Eukaryota</taxon>
        <taxon>Fungi</taxon>
        <taxon>Dikarya</taxon>
        <taxon>Ascomycota</taxon>
        <taxon>Pezizomycotina</taxon>
        <taxon>Dothideomycetes</taxon>
        <taxon>Pleosporomycetidae</taxon>
        <taxon>Venturiales</taxon>
        <taxon>Venturiaceae</taxon>
        <taxon>Venturia</taxon>
    </lineage>
</organism>
<evidence type="ECO:0000256" key="1">
    <source>
        <dbReference type="SAM" id="MobiDB-lite"/>
    </source>
</evidence>
<dbReference type="AlphaFoldDB" id="A0A4Z1NZ44"/>
<gene>
    <name evidence="2" type="ORF">E6O75_ATG04933</name>
</gene>
<reference evidence="2 3" key="1">
    <citation type="submission" date="2019-04" db="EMBL/GenBank/DDBJ databases">
        <title>High contiguity whole genome sequence and gene annotation resource for two Venturia nashicola isolates.</title>
        <authorList>
            <person name="Prokchorchik M."/>
            <person name="Won K."/>
            <person name="Lee Y."/>
            <person name="Choi E.D."/>
            <person name="Segonzac C."/>
            <person name="Sohn K.H."/>
        </authorList>
    </citation>
    <scope>NUCLEOTIDE SEQUENCE [LARGE SCALE GENOMIC DNA]</scope>
    <source>
        <strain evidence="2 3">PRI2</strain>
    </source>
</reference>
<keyword evidence="3" id="KW-1185">Reference proteome</keyword>
<evidence type="ECO:0000313" key="3">
    <source>
        <dbReference type="Proteomes" id="UP000298493"/>
    </source>
</evidence>
<dbReference type="EMBL" id="SNSC02000009">
    <property type="protein sequence ID" value="TID21538.1"/>
    <property type="molecule type" value="Genomic_DNA"/>
</dbReference>
<sequence length="115" mass="12150">MFFIGGQSSASSLEGQIPGSDMFMHGTKRACLVFHGKPASSPTKLRAILSQSSPAERSPRYAPKLSTASQGENPTAPDKVRSGPGKTTVQEATAHKAQQSYSFISPTINPSNSIQ</sequence>
<name>A0A4Z1NZ44_9PEZI</name>